<reference evidence="2 3" key="1">
    <citation type="submission" date="2017-02" db="EMBL/GenBank/DDBJ databases">
        <title>Complete genome sequences of Mycobacterium kansasii strains isolated from rhesus macaques.</title>
        <authorList>
            <person name="Panda A."/>
            <person name="Nagaraj S."/>
            <person name="Zhao X."/>
            <person name="Tettelin H."/>
            <person name="Detolla L.J."/>
        </authorList>
    </citation>
    <scope>NUCLEOTIDE SEQUENCE [LARGE SCALE GENOMIC DNA]</scope>
    <source>
        <strain evidence="2 3">11-3469</strain>
    </source>
</reference>
<organism evidence="2 3">
    <name type="scientific">Mycobacterium kansasii</name>
    <dbReference type="NCBI Taxonomy" id="1768"/>
    <lineage>
        <taxon>Bacteria</taxon>
        <taxon>Bacillati</taxon>
        <taxon>Actinomycetota</taxon>
        <taxon>Actinomycetes</taxon>
        <taxon>Mycobacteriales</taxon>
        <taxon>Mycobacteriaceae</taxon>
        <taxon>Mycobacterium</taxon>
    </lineage>
</organism>
<name>A0A1V3X652_MYCKA</name>
<gene>
    <name evidence="2" type="ORF">BZL29_4408</name>
</gene>
<proteinExistence type="predicted"/>
<evidence type="ECO:0000256" key="1">
    <source>
        <dbReference type="SAM" id="MobiDB-lite"/>
    </source>
</evidence>
<evidence type="ECO:0000313" key="3">
    <source>
        <dbReference type="Proteomes" id="UP000188532"/>
    </source>
</evidence>
<feature type="compositionally biased region" description="Low complexity" evidence="1">
    <location>
        <begin position="1"/>
        <end position="17"/>
    </location>
</feature>
<accession>A0A1V3X652</accession>
<protein>
    <submittedName>
        <fullName evidence="2">Uncharacterized protein</fullName>
    </submittedName>
</protein>
<evidence type="ECO:0000313" key="2">
    <source>
        <dbReference type="EMBL" id="OOK74608.1"/>
    </source>
</evidence>
<dbReference type="Proteomes" id="UP000188532">
    <property type="component" value="Unassembled WGS sequence"/>
</dbReference>
<feature type="region of interest" description="Disordered" evidence="1">
    <location>
        <begin position="1"/>
        <end position="44"/>
    </location>
</feature>
<feature type="compositionally biased region" description="Basic and acidic residues" evidence="1">
    <location>
        <begin position="28"/>
        <end position="44"/>
    </location>
</feature>
<dbReference type="AlphaFoldDB" id="A0A1V3X652"/>
<sequence>MLTGSSRSPSRGARSPRCAPGVGVSGSPRDDPELDHDAYLDKQG</sequence>
<dbReference type="EMBL" id="MVBN01000004">
    <property type="protein sequence ID" value="OOK74608.1"/>
    <property type="molecule type" value="Genomic_DNA"/>
</dbReference>
<comment type="caution">
    <text evidence="2">The sequence shown here is derived from an EMBL/GenBank/DDBJ whole genome shotgun (WGS) entry which is preliminary data.</text>
</comment>